<dbReference type="InterPro" id="IPR050210">
    <property type="entry name" value="tRNA_Adenine-N(6)_MTase"/>
</dbReference>
<name>A0A2N6UL01_9FIRM</name>
<dbReference type="PANTHER" id="PTHR47739:SF1">
    <property type="entry name" value="TRNA1(VAL) (ADENINE(37)-N6)-METHYLTRANSFERASE"/>
    <property type="match status" value="1"/>
</dbReference>
<accession>A0A2N6UL01</accession>
<protein>
    <submittedName>
        <fullName evidence="2">Methyltransferase</fullName>
    </submittedName>
</protein>
<dbReference type="InterPro" id="IPR007848">
    <property type="entry name" value="Small_mtfrase_dom"/>
</dbReference>
<evidence type="ECO:0000313" key="2">
    <source>
        <dbReference type="EMBL" id="PMC82469.1"/>
    </source>
</evidence>
<gene>
    <name evidence="2" type="ORF">CJ192_01705</name>
</gene>
<dbReference type="AlphaFoldDB" id="A0A2N6UL01"/>
<sequence length="233" mass="26953">MEKLDYIPKTKLYMKHVDKSYSFGIDSILLANFSKMKKNKTLIDVGAGNGILSLACLSYYNLSKVYGIEIQEKKAEIFNENLKLNSINNIEIINKDLNLTEFPNNFCDYIITNPPYYKKGANIKNDKEEFLLSRQEIKMNLADIFSFSNKTLKDKGKLFMIHKPERLVDIIKESGNLKLKRIKFVQSKSNEKPVFILLEFVKNANEGLKFEDPLIIYDENGNYSQEVRLINGL</sequence>
<comment type="caution">
    <text evidence="2">The sequence shown here is derived from an EMBL/GenBank/DDBJ whole genome shotgun (WGS) entry which is preliminary data.</text>
</comment>
<dbReference type="PROSITE" id="PS00092">
    <property type="entry name" value="N6_MTASE"/>
    <property type="match status" value="1"/>
</dbReference>
<dbReference type="PANTHER" id="PTHR47739">
    <property type="entry name" value="TRNA1(VAL) (ADENINE(37)-N6)-METHYLTRANSFERASE"/>
    <property type="match status" value="1"/>
</dbReference>
<dbReference type="EMBL" id="PNHP01000001">
    <property type="protein sequence ID" value="PMC82469.1"/>
    <property type="molecule type" value="Genomic_DNA"/>
</dbReference>
<organism evidence="2 3">
    <name type="scientific">Anaerococcus hydrogenalis</name>
    <dbReference type="NCBI Taxonomy" id="33029"/>
    <lineage>
        <taxon>Bacteria</taxon>
        <taxon>Bacillati</taxon>
        <taxon>Bacillota</taxon>
        <taxon>Tissierellia</taxon>
        <taxon>Tissierellales</taxon>
        <taxon>Peptoniphilaceae</taxon>
        <taxon>Anaerococcus</taxon>
    </lineage>
</organism>
<reference evidence="2 3" key="1">
    <citation type="submission" date="2017-09" db="EMBL/GenBank/DDBJ databases">
        <title>Bacterial strain isolated from the female urinary microbiota.</title>
        <authorList>
            <person name="Thomas-White K."/>
            <person name="Kumar N."/>
            <person name="Forster S."/>
            <person name="Putonti C."/>
            <person name="Lawley T."/>
            <person name="Wolfe A.J."/>
        </authorList>
    </citation>
    <scope>NUCLEOTIDE SEQUENCE [LARGE SCALE GENOMIC DNA]</scope>
    <source>
        <strain evidence="2 3">UMB0204</strain>
    </source>
</reference>
<evidence type="ECO:0000313" key="3">
    <source>
        <dbReference type="Proteomes" id="UP000235658"/>
    </source>
</evidence>
<dbReference type="GO" id="GO:0032259">
    <property type="term" value="P:methylation"/>
    <property type="evidence" value="ECO:0007669"/>
    <property type="project" value="UniProtKB-KW"/>
</dbReference>
<proteinExistence type="predicted"/>
<dbReference type="Pfam" id="PF05175">
    <property type="entry name" value="MTS"/>
    <property type="match status" value="1"/>
</dbReference>
<keyword evidence="2" id="KW-0808">Transferase</keyword>
<dbReference type="Gene3D" id="3.40.50.150">
    <property type="entry name" value="Vaccinia Virus protein VP39"/>
    <property type="match status" value="1"/>
</dbReference>
<dbReference type="GeneID" id="84577891"/>
<feature type="domain" description="Methyltransferase small" evidence="1">
    <location>
        <begin position="28"/>
        <end position="131"/>
    </location>
</feature>
<dbReference type="InterPro" id="IPR029063">
    <property type="entry name" value="SAM-dependent_MTases_sf"/>
</dbReference>
<dbReference type="GO" id="GO:0008170">
    <property type="term" value="F:N-methyltransferase activity"/>
    <property type="evidence" value="ECO:0007669"/>
    <property type="project" value="UniProtKB-ARBA"/>
</dbReference>
<dbReference type="Proteomes" id="UP000235658">
    <property type="component" value="Unassembled WGS sequence"/>
</dbReference>
<dbReference type="InterPro" id="IPR002052">
    <property type="entry name" value="DNA_methylase_N6_adenine_CS"/>
</dbReference>
<keyword evidence="2" id="KW-0489">Methyltransferase</keyword>
<dbReference type="GO" id="GO:0003676">
    <property type="term" value="F:nucleic acid binding"/>
    <property type="evidence" value="ECO:0007669"/>
    <property type="project" value="InterPro"/>
</dbReference>
<dbReference type="SUPFAM" id="SSF53335">
    <property type="entry name" value="S-adenosyl-L-methionine-dependent methyltransferases"/>
    <property type="match status" value="1"/>
</dbReference>
<dbReference type="GO" id="GO:0008757">
    <property type="term" value="F:S-adenosylmethionine-dependent methyltransferase activity"/>
    <property type="evidence" value="ECO:0007669"/>
    <property type="project" value="UniProtKB-ARBA"/>
</dbReference>
<evidence type="ECO:0000259" key="1">
    <source>
        <dbReference type="Pfam" id="PF05175"/>
    </source>
</evidence>
<dbReference type="RefSeq" id="WP_102197530.1">
    <property type="nucleotide sequence ID" value="NZ_CAUPDS010000001.1"/>
</dbReference>